<feature type="region of interest" description="Disordered" evidence="12">
    <location>
        <begin position="831"/>
        <end position="866"/>
    </location>
</feature>
<feature type="compositionally biased region" description="Basic and acidic residues" evidence="12">
    <location>
        <begin position="10"/>
        <end position="23"/>
    </location>
</feature>
<dbReference type="SUPFAM" id="SSF158472">
    <property type="entry name" value="HAMP domain-like"/>
    <property type="match status" value="1"/>
</dbReference>
<dbReference type="InterPro" id="IPR004358">
    <property type="entry name" value="Sig_transdc_His_kin-like_C"/>
</dbReference>
<dbReference type="EMBL" id="BAAAKJ010000054">
    <property type="protein sequence ID" value="GAA1387069.1"/>
    <property type="molecule type" value="Genomic_DNA"/>
</dbReference>
<dbReference type="Pfam" id="PF13185">
    <property type="entry name" value="GAF_2"/>
    <property type="match status" value="1"/>
</dbReference>
<feature type="domain" description="HAMP" evidence="15">
    <location>
        <begin position="206"/>
        <end position="258"/>
    </location>
</feature>
<keyword evidence="7" id="KW-0418">Kinase</keyword>
<dbReference type="Pfam" id="PF00512">
    <property type="entry name" value="HisKA"/>
    <property type="match status" value="1"/>
</dbReference>
<feature type="domain" description="HAMP" evidence="15">
    <location>
        <begin position="28"/>
        <end position="74"/>
    </location>
</feature>
<dbReference type="Gene3D" id="1.10.287.130">
    <property type="match status" value="1"/>
</dbReference>
<dbReference type="SMART" id="SM00387">
    <property type="entry name" value="HATPase_c"/>
    <property type="match status" value="1"/>
</dbReference>
<dbReference type="InterPro" id="IPR029016">
    <property type="entry name" value="GAF-like_dom_sf"/>
</dbReference>
<dbReference type="SMART" id="SM00388">
    <property type="entry name" value="HisKA"/>
    <property type="match status" value="1"/>
</dbReference>
<comment type="catalytic activity">
    <reaction evidence="1">
        <text>ATP + protein L-histidine = ADP + protein N-phospho-L-histidine.</text>
        <dbReference type="EC" id="2.7.13.3"/>
    </reaction>
</comment>
<accession>A0ABP4IGM1</accession>
<evidence type="ECO:0000256" key="6">
    <source>
        <dbReference type="ARBA" id="ARBA00022692"/>
    </source>
</evidence>
<feature type="coiled-coil region" evidence="11">
    <location>
        <begin position="529"/>
        <end position="587"/>
    </location>
</feature>
<dbReference type="InterPro" id="IPR003018">
    <property type="entry name" value="GAF"/>
</dbReference>
<evidence type="ECO:0000259" key="15">
    <source>
        <dbReference type="PROSITE" id="PS50885"/>
    </source>
</evidence>
<comment type="subcellular location">
    <subcellularLocation>
        <location evidence="2">Cell membrane</location>
    </subcellularLocation>
</comment>
<evidence type="ECO:0000256" key="8">
    <source>
        <dbReference type="ARBA" id="ARBA00022989"/>
    </source>
</evidence>
<evidence type="ECO:0000313" key="17">
    <source>
        <dbReference type="Proteomes" id="UP001499863"/>
    </source>
</evidence>
<evidence type="ECO:0000259" key="13">
    <source>
        <dbReference type="PROSITE" id="PS50109"/>
    </source>
</evidence>
<keyword evidence="8" id="KW-0472">Membrane</keyword>
<dbReference type="SMART" id="SM00304">
    <property type="entry name" value="HAMP"/>
    <property type="match status" value="4"/>
</dbReference>
<dbReference type="Pfam" id="PF00672">
    <property type="entry name" value="HAMP"/>
    <property type="match status" value="3"/>
</dbReference>
<dbReference type="CDD" id="cd16922">
    <property type="entry name" value="HATPase_EvgS-ArcB-TorS-like"/>
    <property type="match status" value="1"/>
</dbReference>
<keyword evidence="17" id="KW-1185">Reference proteome</keyword>
<feature type="domain" description="Histidine kinase" evidence="13">
    <location>
        <begin position="601"/>
        <end position="833"/>
    </location>
</feature>
<dbReference type="SUPFAM" id="SSF55781">
    <property type="entry name" value="GAF domain-like"/>
    <property type="match status" value="1"/>
</dbReference>
<dbReference type="CDD" id="cd17546">
    <property type="entry name" value="REC_hyHK_CKI1_RcsC-like"/>
    <property type="match status" value="1"/>
</dbReference>
<dbReference type="Gene3D" id="3.40.50.2300">
    <property type="match status" value="1"/>
</dbReference>
<keyword evidence="6" id="KW-0812">Transmembrane</keyword>
<evidence type="ECO:0000256" key="11">
    <source>
        <dbReference type="SAM" id="Coils"/>
    </source>
</evidence>
<reference evidence="17" key="1">
    <citation type="journal article" date="2019" name="Int. J. Syst. Evol. Microbiol.">
        <title>The Global Catalogue of Microorganisms (GCM) 10K type strain sequencing project: providing services to taxonomists for standard genome sequencing and annotation.</title>
        <authorList>
            <consortium name="The Broad Institute Genomics Platform"/>
            <consortium name="The Broad Institute Genome Sequencing Center for Infectious Disease"/>
            <person name="Wu L."/>
            <person name="Ma J."/>
        </authorList>
    </citation>
    <scope>NUCLEOTIDE SEQUENCE [LARGE SCALE GENOMIC DNA]</scope>
    <source>
        <strain evidence="17">JCM 12393</strain>
    </source>
</reference>
<feature type="domain" description="HAMP" evidence="15">
    <location>
        <begin position="114"/>
        <end position="166"/>
    </location>
</feature>
<dbReference type="InterPro" id="IPR036097">
    <property type="entry name" value="HisK_dim/P_sf"/>
</dbReference>
<dbReference type="Gene3D" id="3.30.450.40">
    <property type="match status" value="1"/>
</dbReference>
<dbReference type="Gene3D" id="3.30.565.10">
    <property type="entry name" value="Histidine kinase-like ATPase, C-terminal domain"/>
    <property type="match status" value="1"/>
</dbReference>
<sequence>MAGPTTFHGPQRDQHGAPDTARVGEPELRLLLAGLTAVRDGDFGTELPDDADGLLGEIATVFNGMVDQLSRFTSEVTRVAREVGTEGRLGGQAQVPGVSGSWADLTDSVNAMAGNLTTQVRDIAQVATAVAKGDLSQKITVDARGEILELKNTVNTMVDQLSAFAGEVTRVAREVGTEGILGGQADVKGVSGTWRDLTDSVNFMAGNLTGQVRAIAQVATAVAGGDLSQKITVNARGEILELKETINTMVDQLSSFADEVTRVAREVGSEGRLGGQAQVEGVSGTWKRLTENVNRLAGNLTRQVRAIAEVTSAVAAGDLTRSITVDASGEVADLKDNVNFMVQSLRETTRANEEQDWLKTNLARFSALMQGRRDLVVVAESVMDELAPLVSAQCGAFYLAEEGPEGTVLQLVGSYAFPDGERPTRFRLGESFVGQAARGRRTITVDALPPDYLAASSGLGRTGSLSLVVLPIVVEEQVLGVIELASVQPFTQVHRDFLEQLMETIGVNVNTIIANARTDELLGESQRLTAELQARSQELQARQEELQASNAELEEKAELLAAQNRDIEAKNLQIEQARQELEDRAHQVSLASTYKSEFLANMSHELRTPLNSLLILAQLLAQNPTRNLTAKQVEYAGIIHSAGSDLLQLINDILDLSKVEAGKMDVNVEAVPLRALLDYVEATFRPMTGQKNLAFAVRTVDGVPAELATDDYRLRQVLRNLLSNAVKFTEQGRIELRIEPAAEAELPDGVRRDGGPVLAFRVSDTGIGIAPQHLETVFGAFQQADGTTSRKYGGTGLGLSISREIAYLLGGAITVESTLGRGSTFTLYLPATRPDAAGGPDGAPRRVPSRAPQPSGEADHHPAETPRRLLVVEGRPNGLLSLVAENAVADLARYAGTRRQVEIVTAVGAQEAATALATDPCHCVVLELDLPDGAATRFLDELERDPALHAVPVLAHHNRGVGAPDEHAVRRAGGRPLEFLSSLDELRERVALHMSADRPGAVLPLVRDTERDAPWSPQADPTLAGRTALVVDDDDRNLYALTSILELHGLRVLQAENGRAALEALAAHPGIDVILMDVMMPEMDGYTATAAIRAMPEHEGLPIIAVTAKAMIGDREKSLASGASDYITKPVEAAEVIGRIRHHLTR</sequence>
<dbReference type="Proteomes" id="UP001499863">
    <property type="component" value="Unassembled WGS sequence"/>
</dbReference>
<comment type="caution">
    <text evidence="16">The sequence shown here is derived from an EMBL/GenBank/DDBJ whole genome shotgun (WGS) entry which is preliminary data.</text>
</comment>
<dbReference type="SMART" id="SM00448">
    <property type="entry name" value="REC"/>
    <property type="match status" value="1"/>
</dbReference>
<keyword evidence="9" id="KW-0902">Two-component regulatory system</keyword>
<keyword evidence="4 10" id="KW-0597">Phosphoprotein</keyword>
<dbReference type="CDD" id="cd06225">
    <property type="entry name" value="HAMP"/>
    <property type="match status" value="4"/>
</dbReference>
<organism evidence="16 17">
    <name type="scientific">Kitasatospora putterlickiae</name>
    <dbReference type="NCBI Taxonomy" id="221725"/>
    <lineage>
        <taxon>Bacteria</taxon>
        <taxon>Bacillati</taxon>
        <taxon>Actinomycetota</taxon>
        <taxon>Actinomycetes</taxon>
        <taxon>Kitasatosporales</taxon>
        <taxon>Streptomycetaceae</taxon>
        <taxon>Kitasatospora</taxon>
    </lineage>
</organism>
<evidence type="ECO:0000256" key="4">
    <source>
        <dbReference type="ARBA" id="ARBA00022553"/>
    </source>
</evidence>
<dbReference type="PRINTS" id="PR00344">
    <property type="entry name" value="BCTRLSENSOR"/>
</dbReference>
<evidence type="ECO:0000256" key="7">
    <source>
        <dbReference type="ARBA" id="ARBA00022777"/>
    </source>
</evidence>
<dbReference type="InterPro" id="IPR001789">
    <property type="entry name" value="Sig_transdc_resp-reg_receiver"/>
</dbReference>
<dbReference type="PROSITE" id="PS50110">
    <property type="entry name" value="RESPONSE_REGULATORY"/>
    <property type="match status" value="1"/>
</dbReference>
<evidence type="ECO:0000256" key="10">
    <source>
        <dbReference type="PROSITE-ProRule" id="PRU00169"/>
    </source>
</evidence>
<feature type="region of interest" description="Disordered" evidence="12">
    <location>
        <begin position="1"/>
        <end position="23"/>
    </location>
</feature>
<dbReference type="Pfam" id="PF02518">
    <property type="entry name" value="HATPase_c"/>
    <property type="match status" value="1"/>
</dbReference>
<evidence type="ECO:0000313" key="16">
    <source>
        <dbReference type="EMBL" id="GAA1387069.1"/>
    </source>
</evidence>
<dbReference type="InterPro" id="IPR005467">
    <property type="entry name" value="His_kinase_dom"/>
</dbReference>
<dbReference type="SUPFAM" id="SSF58104">
    <property type="entry name" value="Methyl-accepting chemotaxis protein (MCP) signaling domain"/>
    <property type="match status" value="1"/>
</dbReference>
<gene>
    <name evidence="16" type="ORF">GCM10009639_11670</name>
</gene>
<evidence type="ECO:0000256" key="5">
    <source>
        <dbReference type="ARBA" id="ARBA00022679"/>
    </source>
</evidence>
<dbReference type="InterPro" id="IPR036890">
    <property type="entry name" value="HATPase_C_sf"/>
</dbReference>
<feature type="compositionally biased region" description="Basic and acidic residues" evidence="12">
    <location>
        <begin position="857"/>
        <end position="866"/>
    </location>
</feature>
<protein>
    <recommendedName>
        <fullName evidence="3">histidine kinase</fullName>
        <ecNumber evidence="3">2.7.13.3</ecNumber>
    </recommendedName>
</protein>
<keyword evidence="11" id="KW-0175">Coiled coil</keyword>
<feature type="domain" description="HAMP" evidence="15">
    <location>
        <begin position="298"/>
        <end position="350"/>
    </location>
</feature>
<dbReference type="PANTHER" id="PTHR45339:SF1">
    <property type="entry name" value="HYBRID SIGNAL TRANSDUCTION HISTIDINE KINASE J"/>
    <property type="match status" value="1"/>
</dbReference>
<keyword evidence="5" id="KW-0808">Transferase</keyword>
<dbReference type="Pfam" id="PF00072">
    <property type="entry name" value="Response_reg"/>
    <property type="match status" value="1"/>
</dbReference>
<name>A0ABP4IGM1_9ACTN</name>
<evidence type="ECO:0000256" key="9">
    <source>
        <dbReference type="ARBA" id="ARBA00023012"/>
    </source>
</evidence>
<feature type="modified residue" description="4-aspartylphosphate" evidence="10">
    <location>
        <position position="1077"/>
    </location>
</feature>
<dbReference type="RefSeq" id="WP_344328442.1">
    <property type="nucleotide sequence ID" value="NZ_BAAAKJ010000054.1"/>
</dbReference>
<dbReference type="SMART" id="SM00065">
    <property type="entry name" value="GAF"/>
    <property type="match status" value="1"/>
</dbReference>
<evidence type="ECO:0000256" key="3">
    <source>
        <dbReference type="ARBA" id="ARBA00012438"/>
    </source>
</evidence>
<proteinExistence type="predicted"/>
<dbReference type="PANTHER" id="PTHR45339">
    <property type="entry name" value="HYBRID SIGNAL TRANSDUCTION HISTIDINE KINASE J"/>
    <property type="match status" value="1"/>
</dbReference>
<dbReference type="Gene3D" id="6.10.340.10">
    <property type="match status" value="1"/>
</dbReference>
<dbReference type="Gene3D" id="1.20.120.1530">
    <property type="match status" value="2"/>
</dbReference>
<dbReference type="CDD" id="cd00082">
    <property type="entry name" value="HisKA"/>
    <property type="match status" value="1"/>
</dbReference>
<evidence type="ECO:0000256" key="1">
    <source>
        <dbReference type="ARBA" id="ARBA00000085"/>
    </source>
</evidence>
<dbReference type="SUPFAM" id="SSF52172">
    <property type="entry name" value="CheY-like"/>
    <property type="match status" value="1"/>
</dbReference>
<dbReference type="PROSITE" id="PS50109">
    <property type="entry name" value="HIS_KIN"/>
    <property type="match status" value="1"/>
</dbReference>
<feature type="domain" description="Response regulatory" evidence="14">
    <location>
        <begin position="1027"/>
        <end position="1144"/>
    </location>
</feature>
<dbReference type="InterPro" id="IPR003594">
    <property type="entry name" value="HATPase_dom"/>
</dbReference>
<dbReference type="EC" id="2.7.13.3" evidence="3"/>
<evidence type="ECO:0000256" key="2">
    <source>
        <dbReference type="ARBA" id="ARBA00004236"/>
    </source>
</evidence>
<dbReference type="InterPro" id="IPR003660">
    <property type="entry name" value="HAMP_dom"/>
</dbReference>
<evidence type="ECO:0000259" key="14">
    <source>
        <dbReference type="PROSITE" id="PS50110"/>
    </source>
</evidence>
<evidence type="ECO:0000256" key="12">
    <source>
        <dbReference type="SAM" id="MobiDB-lite"/>
    </source>
</evidence>
<dbReference type="SUPFAM" id="SSF47384">
    <property type="entry name" value="Homodimeric domain of signal transducing histidine kinase"/>
    <property type="match status" value="1"/>
</dbReference>
<dbReference type="PROSITE" id="PS50885">
    <property type="entry name" value="HAMP"/>
    <property type="match status" value="4"/>
</dbReference>
<dbReference type="SUPFAM" id="SSF55874">
    <property type="entry name" value="ATPase domain of HSP90 chaperone/DNA topoisomerase II/histidine kinase"/>
    <property type="match status" value="1"/>
</dbReference>
<dbReference type="InterPro" id="IPR003661">
    <property type="entry name" value="HisK_dim/P_dom"/>
</dbReference>
<keyword evidence="8" id="KW-1133">Transmembrane helix</keyword>
<dbReference type="InterPro" id="IPR011006">
    <property type="entry name" value="CheY-like_superfamily"/>
</dbReference>